<dbReference type="KEGG" id="vde:111248138"/>
<accession>A0A7M7JSZ3</accession>
<evidence type="ECO:0000256" key="4">
    <source>
        <dbReference type="ARBA" id="ARBA00018335"/>
    </source>
</evidence>
<keyword evidence="9 13" id="KW-0648">Protein biosynthesis</keyword>
<dbReference type="InterPro" id="IPR033911">
    <property type="entry name" value="MetRS_core"/>
</dbReference>
<dbReference type="PROSITE" id="PS51185">
    <property type="entry name" value="WHEP_TRS_2"/>
    <property type="match status" value="2"/>
</dbReference>
<dbReference type="Gene3D" id="3.40.30.10">
    <property type="entry name" value="Glutaredoxin"/>
    <property type="match status" value="1"/>
</dbReference>
<evidence type="ECO:0000256" key="6">
    <source>
        <dbReference type="ARBA" id="ARBA00022598"/>
    </source>
</evidence>
<evidence type="ECO:0000256" key="11">
    <source>
        <dbReference type="ARBA" id="ARBA00030904"/>
    </source>
</evidence>
<evidence type="ECO:0000256" key="8">
    <source>
        <dbReference type="ARBA" id="ARBA00022840"/>
    </source>
</evidence>
<feature type="region of interest" description="Disordered" evidence="15">
    <location>
        <begin position="955"/>
        <end position="980"/>
    </location>
</feature>
<dbReference type="SUPFAM" id="SSF47060">
    <property type="entry name" value="S15/NS1 RNA-binding domain"/>
    <property type="match status" value="2"/>
</dbReference>
<dbReference type="InterPro" id="IPR041598">
    <property type="entry name" value="MARS_N"/>
</dbReference>
<dbReference type="SUPFAM" id="SSF52374">
    <property type="entry name" value="Nucleotidylyl transferase"/>
    <property type="match status" value="1"/>
</dbReference>
<dbReference type="PRINTS" id="PR01041">
    <property type="entry name" value="TRNASYNTHMET"/>
</dbReference>
<dbReference type="PANTHER" id="PTHR45765:SF1">
    <property type="entry name" value="METHIONINE--TRNA LIGASE, CYTOPLASMIC"/>
    <property type="match status" value="1"/>
</dbReference>
<dbReference type="InterPro" id="IPR023458">
    <property type="entry name" value="Met-tRNA_ligase_1"/>
</dbReference>
<dbReference type="SUPFAM" id="SSF52833">
    <property type="entry name" value="Thioredoxin-like"/>
    <property type="match status" value="1"/>
</dbReference>
<protein>
    <recommendedName>
        <fullName evidence="4">Methionine--tRNA ligase, cytoplasmic</fullName>
        <ecNumber evidence="3">6.1.1.10</ecNumber>
    </recommendedName>
    <alternativeName>
        <fullName evidence="11">Methionyl-tRNA synthetase</fullName>
    </alternativeName>
</protein>
<dbReference type="FunFam" id="1.10.730.10:FF:000037">
    <property type="entry name" value="Methionyl-tRNA synthetase"/>
    <property type="match status" value="1"/>
</dbReference>
<dbReference type="InterPro" id="IPR015413">
    <property type="entry name" value="Methionyl/Leucyl_tRNA_Synth"/>
</dbReference>
<dbReference type="EnsemblMetazoa" id="XM_022799946">
    <property type="protein sequence ID" value="XP_022655681"/>
    <property type="gene ID" value="LOC111248138"/>
</dbReference>
<dbReference type="SUPFAM" id="SSF57770">
    <property type="entry name" value="Methionyl-tRNA synthetase (MetRS), Zn-domain"/>
    <property type="match status" value="1"/>
</dbReference>
<dbReference type="Gene3D" id="3.40.50.620">
    <property type="entry name" value="HUPs"/>
    <property type="match status" value="1"/>
</dbReference>
<sequence>MKLYICEDSVQTCKLDAVLQETKYQVERVQCKAKESPLKRLPAFELADGDHLFSTNAICRYLWAKAGKTVDTEDEYWLSYESSVLLPSVAGIVLGKKIALRLEDFNPPPKQASLGYLVICSALSALSTDENCAALLSSISFYAKFASDFANIIPKSIALESLLNLYTEQIQVTKQSQSCSDEQHIKLTHEFIDKAVTLWKDKVGGNPLTEKTAPILPEKGKRNMLITAALPYINNVPHLGNIVSSVLSADVFARFCRMRGYNTLFIGGTDEYGTATETKALELKCTPRELCDKYHTIHKDIYKWFNIEFDYFGRTSTLKQTEMAQAVFNKLHENGYLSADSVEQLYCEECPRFLADRFVEGACPFCAYEDARGDQCDKCSKLINAIELKHPKCKLCKSTPIIKASQHLFLDMPKIDSAFREWLDVSIKTGQWTQTAKVITNSWLREGLRPRCITRDLKWGVPVPIQGYENKVFYVWFDAPIGYLSITSSYTDQWEKWWKNPEEVELSQFMGKDNVPFHAIIFPMCLIGTGENFTKVNNVVATEYLNYENTKFSKSRGVGVFGTDAKETGIVSDVWRFYMMYLRPESQDTAFSWADLQTKNNSELLNNLGNFVNRCLTFIGNNFAGQVPSFVGDLLEEDKMVIAQVAQFYHDFLQKLEHNHIRDALRSLLMISKMGNQYIQSTRPWELVKTADTRARCGNTLYIGVQICALIAGCLEPFMPDTAKELRHQLNITKLQLDDQFRPLVAAGHKINKATPLFKKIDTDVIEEFRKKYAGDQQGRTQLVKDSTELKTKLKKQEDKLRTLKAAKADRQLIIRETNVLFDMKKLLEVSQIAEASSVIGSDQALFLTAAEFETRVKEQGDKVRALKTNKAEKEIISKEVDVLLSLKKQLEAARILDGFQAPNYKGDAISSPEEIQKKVTAQGDKVRRLKADNAEKVVIDKEVTILLELKRQLAMAKGESPTTSRTTTTNNNNKDSKEK</sequence>
<evidence type="ECO:0000259" key="16">
    <source>
        <dbReference type="PROSITE" id="PS51185"/>
    </source>
</evidence>
<comment type="subcellular location">
    <subcellularLocation>
        <location evidence="1">Cytoplasm</location>
    </subcellularLocation>
</comment>
<dbReference type="CDD" id="cd01200">
    <property type="entry name" value="WHEPGMRS_RNA"/>
    <property type="match status" value="1"/>
</dbReference>
<evidence type="ECO:0000256" key="15">
    <source>
        <dbReference type="SAM" id="MobiDB-lite"/>
    </source>
</evidence>
<dbReference type="InterPro" id="IPR014758">
    <property type="entry name" value="Met-tRNA_synth"/>
</dbReference>
<dbReference type="InterPro" id="IPR029038">
    <property type="entry name" value="MetRS_Zn"/>
</dbReference>
<dbReference type="InterPro" id="IPR041872">
    <property type="entry name" value="Anticodon_Met"/>
</dbReference>
<evidence type="ECO:0000313" key="17">
    <source>
        <dbReference type="EnsemblMetazoa" id="XP_022655681"/>
    </source>
</evidence>
<evidence type="ECO:0000256" key="5">
    <source>
        <dbReference type="ARBA" id="ARBA00022490"/>
    </source>
</evidence>
<dbReference type="GO" id="GO:0004825">
    <property type="term" value="F:methionine-tRNA ligase activity"/>
    <property type="evidence" value="ECO:0007669"/>
    <property type="project" value="UniProtKB-EC"/>
</dbReference>
<feature type="compositionally biased region" description="Low complexity" evidence="15">
    <location>
        <begin position="963"/>
        <end position="974"/>
    </location>
</feature>
<dbReference type="GO" id="GO:0017102">
    <property type="term" value="C:methionyl glutamyl tRNA synthetase complex"/>
    <property type="evidence" value="ECO:0007669"/>
    <property type="project" value="UniProtKB-ARBA"/>
</dbReference>
<dbReference type="FunFam" id="2.20.28.20:FF:000001">
    <property type="entry name" value="Methionine--tRNA ligase"/>
    <property type="match status" value="1"/>
</dbReference>
<dbReference type="Gene3D" id="1.10.287.10">
    <property type="entry name" value="S15/NS1, RNA-binding"/>
    <property type="match status" value="2"/>
</dbReference>
<dbReference type="HAMAP" id="MF_00098">
    <property type="entry name" value="Met_tRNA_synth_type1"/>
    <property type="match status" value="1"/>
</dbReference>
<evidence type="ECO:0000256" key="2">
    <source>
        <dbReference type="ARBA" id="ARBA00005594"/>
    </source>
</evidence>
<feature type="domain" description="WHEP-TRS" evidence="16">
    <location>
        <begin position="912"/>
        <end position="968"/>
    </location>
</feature>
<dbReference type="PANTHER" id="PTHR45765">
    <property type="entry name" value="METHIONINE--TRNA LIGASE"/>
    <property type="match status" value="1"/>
</dbReference>
<evidence type="ECO:0000313" key="18">
    <source>
        <dbReference type="Proteomes" id="UP000594260"/>
    </source>
</evidence>
<dbReference type="InterPro" id="IPR014729">
    <property type="entry name" value="Rossmann-like_a/b/a_fold"/>
</dbReference>
<dbReference type="InterPro" id="IPR001412">
    <property type="entry name" value="aa-tRNA-synth_I_CS"/>
</dbReference>
<dbReference type="CDD" id="cd00939">
    <property type="entry name" value="MetRS_RNA"/>
    <property type="match status" value="1"/>
</dbReference>
<dbReference type="CDD" id="cd00814">
    <property type="entry name" value="MetRS_core"/>
    <property type="match status" value="1"/>
</dbReference>
<evidence type="ECO:0000256" key="10">
    <source>
        <dbReference type="ARBA" id="ARBA00023146"/>
    </source>
</evidence>
<evidence type="ECO:0000256" key="9">
    <source>
        <dbReference type="ARBA" id="ARBA00022917"/>
    </source>
</evidence>
<feature type="domain" description="WHEP-TRS" evidence="16">
    <location>
        <begin position="849"/>
        <end position="905"/>
    </location>
</feature>
<dbReference type="InterPro" id="IPR009068">
    <property type="entry name" value="uS15_NS1_RNA-bd_sf"/>
</dbReference>
<dbReference type="Gene3D" id="2.20.28.20">
    <property type="entry name" value="Methionyl-tRNA synthetase, Zn-domain"/>
    <property type="match status" value="1"/>
</dbReference>
<dbReference type="Proteomes" id="UP000594260">
    <property type="component" value="Unplaced"/>
</dbReference>
<dbReference type="GeneID" id="111248138"/>
<dbReference type="RefSeq" id="XP_022655681.1">
    <property type="nucleotide sequence ID" value="XM_022799946.1"/>
</dbReference>
<evidence type="ECO:0000256" key="7">
    <source>
        <dbReference type="ARBA" id="ARBA00022741"/>
    </source>
</evidence>
<dbReference type="GO" id="GO:0005524">
    <property type="term" value="F:ATP binding"/>
    <property type="evidence" value="ECO:0007669"/>
    <property type="project" value="UniProtKB-KW"/>
</dbReference>
<dbReference type="GO" id="GO:0017101">
    <property type="term" value="C:aminoacyl-tRNA synthetase multienzyme complex"/>
    <property type="evidence" value="ECO:0007669"/>
    <property type="project" value="TreeGrafter"/>
</dbReference>
<proteinExistence type="inferred from homology"/>
<dbReference type="NCBIfam" id="NF001100">
    <property type="entry name" value="PRK00133.1"/>
    <property type="match status" value="1"/>
</dbReference>
<keyword evidence="8 13" id="KW-0067">ATP-binding</keyword>
<dbReference type="Pfam" id="PF19303">
    <property type="entry name" value="Anticodon_3"/>
    <property type="match status" value="1"/>
</dbReference>
<comment type="catalytic activity">
    <reaction evidence="12">
        <text>tRNA(Met) + L-methionine + ATP = L-methionyl-tRNA(Met) + AMP + diphosphate</text>
        <dbReference type="Rhea" id="RHEA:13481"/>
        <dbReference type="Rhea" id="RHEA-COMP:9667"/>
        <dbReference type="Rhea" id="RHEA-COMP:9698"/>
        <dbReference type="ChEBI" id="CHEBI:30616"/>
        <dbReference type="ChEBI" id="CHEBI:33019"/>
        <dbReference type="ChEBI" id="CHEBI:57844"/>
        <dbReference type="ChEBI" id="CHEBI:78442"/>
        <dbReference type="ChEBI" id="CHEBI:78530"/>
        <dbReference type="ChEBI" id="CHEBI:456215"/>
        <dbReference type="EC" id="6.1.1.10"/>
    </reaction>
</comment>
<keyword evidence="18" id="KW-1185">Reference proteome</keyword>
<dbReference type="Pfam" id="PF18485">
    <property type="entry name" value="GST_N_5"/>
    <property type="match status" value="1"/>
</dbReference>
<keyword evidence="6 13" id="KW-0436">Ligase</keyword>
<feature type="coiled-coil region" evidence="14">
    <location>
        <begin position="780"/>
        <end position="807"/>
    </location>
</feature>
<organism evidence="17 18">
    <name type="scientific">Varroa destructor</name>
    <name type="common">Honeybee mite</name>
    <dbReference type="NCBI Taxonomy" id="109461"/>
    <lineage>
        <taxon>Eukaryota</taxon>
        <taxon>Metazoa</taxon>
        <taxon>Ecdysozoa</taxon>
        <taxon>Arthropoda</taxon>
        <taxon>Chelicerata</taxon>
        <taxon>Arachnida</taxon>
        <taxon>Acari</taxon>
        <taxon>Parasitiformes</taxon>
        <taxon>Mesostigmata</taxon>
        <taxon>Gamasina</taxon>
        <taxon>Dermanyssoidea</taxon>
        <taxon>Varroidae</taxon>
        <taxon>Varroa</taxon>
    </lineage>
</organism>
<dbReference type="InterPro" id="IPR000738">
    <property type="entry name" value="WHEP-TRS_dom"/>
</dbReference>
<dbReference type="SUPFAM" id="SSF47323">
    <property type="entry name" value="Anticodon-binding domain of a subclass of class I aminoacyl-tRNA synthetases"/>
    <property type="match status" value="1"/>
</dbReference>
<dbReference type="EC" id="6.1.1.10" evidence="3"/>
<dbReference type="CDD" id="cd07957">
    <property type="entry name" value="Anticodon_Ia_Met"/>
    <property type="match status" value="1"/>
</dbReference>
<keyword evidence="7 13" id="KW-0547">Nucleotide-binding</keyword>
<dbReference type="GO" id="GO:0006431">
    <property type="term" value="P:methionyl-tRNA aminoacylation"/>
    <property type="evidence" value="ECO:0007669"/>
    <property type="project" value="InterPro"/>
</dbReference>
<dbReference type="PROSITE" id="PS00762">
    <property type="entry name" value="WHEP_TRS_1"/>
    <property type="match status" value="1"/>
</dbReference>
<dbReference type="GO" id="GO:0036464">
    <property type="term" value="C:cytoplasmic ribonucleoprotein granule"/>
    <property type="evidence" value="ECO:0007669"/>
    <property type="project" value="UniProtKB-ARBA"/>
</dbReference>
<dbReference type="SMART" id="SM00991">
    <property type="entry name" value="WHEP-TRS"/>
    <property type="match status" value="3"/>
</dbReference>
<dbReference type="CTD" id="37177"/>
<reference evidence="17" key="1">
    <citation type="submission" date="2021-01" db="UniProtKB">
        <authorList>
            <consortium name="EnsemblMetazoa"/>
        </authorList>
    </citation>
    <scope>IDENTIFICATION</scope>
</reference>
<keyword evidence="5" id="KW-0963">Cytoplasm</keyword>
<dbReference type="OMA" id="FELHNAI"/>
<dbReference type="AlphaFoldDB" id="A0A7M7JSZ3"/>
<dbReference type="InterPro" id="IPR036249">
    <property type="entry name" value="Thioredoxin-like_sf"/>
</dbReference>
<keyword evidence="10 13" id="KW-0030">Aminoacyl-tRNA synthetase</keyword>
<dbReference type="GO" id="GO:0005829">
    <property type="term" value="C:cytosol"/>
    <property type="evidence" value="ECO:0007669"/>
    <property type="project" value="TreeGrafter"/>
</dbReference>
<comment type="similarity">
    <text evidence="2 13">Belongs to the class-I aminoacyl-tRNA synthetase family.</text>
</comment>
<name>A0A7M7JSZ3_VARDE</name>
<keyword evidence="14" id="KW-0175">Coiled coil</keyword>
<dbReference type="OrthoDB" id="5844513at2759"/>
<dbReference type="Pfam" id="PF09334">
    <property type="entry name" value="tRNA-synt_1g"/>
    <property type="match status" value="1"/>
</dbReference>
<evidence type="ECO:0000256" key="1">
    <source>
        <dbReference type="ARBA" id="ARBA00004496"/>
    </source>
</evidence>
<dbReference type="NCBIfam" id="TIGR00398">
    <property type="entry name" value="metG"/>
    <property type="match status" value="1"/>
</dbReference>
<dbReference type="Gene3D" id="1.10.730.10">
    <property type="entry name" value="Isoleucyl-tRNA Synthetase, Domain 1"/>
    <property type="match status" value="1"/>
</dbReference>
<dbReference type="Pfam" id="PF00458">
    <property type="entry name" value="WHEP-TRS"/>
    <property type="match status" value="2"/>
</dbReference>
<evidence type="ECO:0000256" key="13">
    <source>
        <dbReference type="RuleBase" id="RU363039"/>
    </source>
</evidence>
<evidence type="ECO:0000256" key="3">
    <source>
        <dbReference type="ARBA" id="ARBA00012838"/>
    </source>
</evidence>
<dbReference type="InParanoid" id="A0A7M7JSZ3"/>
<dbReference type="PROSITE" id="PS00178">
    <property type="entry name" value="AA_TRNA_LIGASE_I"/>
    <property type="match status" value="1"/>
</dbReference>
<dbReference type="FunCoup" id="A0A7M7JSZ3">
    <property type="interactions" value="1525"/>
</dbReference>
<evidence type="ECO:0000256" key="14">
    <source>
        <dbReference type="SAM" id="Coils"/>
    </source>
</evidence>
<dbReference type="InterPro" id="IPR009080">
    <property type="entry name" value="tRNAsynth_Ia_anticodon-bd"/>
</dbReference>
<evidence type="ECO:0000256" key="12">
    <source>
        <dbReference type="ARBA" id="ARBA00047364"/>
    </source>
</evidence>